<sequence length="39" mass="4540">MMTLEEKIGQMTQIEQSVAFTKVMKNYFLGKTPIICFCH</sequence>
<dbReference type="AlphaFoldDB" id="A0A822Y7Q7"/>
<evidence type="ECO:0000313" key="1">
    <source>
        <dbReference type="EMBL" id="DAD27055.1"/>
    </source>
</evidence>
<reference evidence="1 2" key="1">
    <citation type="journal article" date="2020" name="Mol. Biol. Evol.">
        <title>Distinct Expression and Methylation Patterns for Genes with Different Fates following a Single Whole-Genome Duplication in Flowering Plants.</title>
        <authorList>
            <person name="Shi T."/>
            <person name="Rahmani R.S."/>
            <person name="Gugger P.F."/>
            <person name="Wang M."/>
            <person name="Li H."/>
            <person name="Zhang Y."/>
            <person name="Li Z."/>
            <person name="Wang Q."/>
            <person name="Van de Peer Y."/>
            <person name="Marchal K."/>
            <person name="Chen J."/>
        </authorList>
    </citation>
    <scope>NUCLEOTIDE SEQUENCE [LARGE SCALE GENOMIC DNA]</scope>
    <source>
        <tissue evidence="1">Leaf</tissue>
    </source>
</reference>
<dbReference type="EMBL" id="DUZY01000002">
    <property type="protein sequence ID" value="DAD27055.1"/>
    <property type="molecule type" value="Genomic_DNA"/>
</dbReference>
<evidence type="ECO:0000313" key="2">
    <source>
        <dbReference type="Proteomes" id="UP000607653"/>
    </source>
</evidence>
<proteinExistence type="predicted"/>
<accession>A0A822Y7Q7</accession>
<protein>
    <submittedName>
        <fullName evidence="1">Uncharacterized protein</fullName>
    </submittedName>
</protein>
<keyword evidence="2" id="KW-1185">Reference proteome</keyword>
<name>A0A822Y7Q7_NELNU</name>
<gene>
    <name evidence="1" type="ORF">HUJ06_028523</name>
</gene>
<organism evidence="1 2">
    <name type="scientific">Nelumbo nucifera</name>
    <name type="common">Sacred lotus</name>
    <dbReference type="NCBI Taxonomy" id="4432"/>
    <lineage>
        <taxon>Eukaryota</taxon>
        <taxon>Viridiplantae</taxon>
        <taxon>Streptophyta</taxon>
        <taxon>Embryophyta</taxon>
        <taxon>Tracheophyta</taxon>
        <taxon>Spermatophyta</taxon>
        <taxon>Magnoliopsida</taxon>
        <taxon>Proteales</taxon>
        <taxon>Nelumbonaceae</taxon>
        <taxon>Nelumbo</taxon>
    </lineage>
</organism>
<dbReference type="Proteomes" id="UP000607653">
    <property type="component" value="Unassembled WGS sequence"/>
</dbReference>
<comment type="caution">
    <text evidence="1">The sequence shown here is derived from an EMBL/GenBank/DDBJ whole genome shotgun (WGS) entry which is preliminary data.</text>
</comment>